<evidence type="ECO:0000313" key="6">
    <source>
        <dbReference type="EnsemblPlants" id="KEH15719"/>
    </source>
</evidence>
<dbReference type="GO" id="GO:0006508">
    <property type="term" value="P:proteolysis"/>
    <property type="evidence" value="ECO:0007669"/>
    <property type="project" value="UniProtKB-KW"/>
</dbReference>
<dbReference type="HOGENOM" id="CLU_1789824_0_0_1"/>
<protein>
    <submittedName>
        <fullName evidence="5">Ulp1 protease family, carboxy-terminal domain protein</fullName>
    </submittedName>
</protein>
<reference evidence="5 7" key="1">
    <citation type="journal article" date="2011" name="Nature">
        <title>The Medicago genome provides insight into the evolution of rhizobial symbioses.</title>
        <authorList>
            <person name="Young N.D."/>
            <person name="Debelle F."/>
            <person name="Oldroyd G.E."/>
            <person name="Geurts R."/>
            <person name="Cannon S.B."/>
            <person name="Udvardi M.K."/>
            <person name="Benedito V.A."/>
            <person name="Mayer K.F."/>
            <person name="Gouzy J."/>
            <person name="Schoof H."/>
            <person name="Van de Peer Y."/>
            <person name="Proost S."/>
            <person name="Cook D.R."/>
            <person name="Meyers B.C."/>
            <person name="Spannagl M."/>
            <person name="Cheung F."/>
            <person name="De Mita S."/>
            <person name="Krishnakumar V."/>
            <person name="Gundlach H."/>
            <person name="Zhou S."/>
            <person name="Mudge J."/>
            <person name="Bharti A.K."/>
            <person name="Murray J.D."/>
            <person name="Naoumkina M.A."/>
            <person name="Rosen B."/>
            <person name="Silverstein K.A."/>
            <person name="Tang H."/>
            <person name="Rombauts S."/>
            <person name="Zhao P.X."/>
            <person name="Zhou P."/>
            <person name="Barbe V."/>
            <person name="Bardou P."/>
            <person name="Bechner M."/>
            <person name="Bellec A."/>
            <person name="Berger A."/>
            <person name="Berges H."/>
            <person name="Bidwell S."/>
            <person name="Bisseling T."/>
            <person name="Choisne N."/>
            <person name="Couloux A."/>
            <person name="Denny R."/>
            <person name="Deshpande S."/>
            <person name="Dai X."/>
            <person name="Doyle J.J."/>
            <person name="Dudez A.M."/>
            <person name="Farmer A.D."/>
            <person name="Fouteau S."/>
            <person name="Franken C."/>
            <person name="Gibelin C."/>
            <person name="Gish J."/>
            <person name="Goldstein S."/>
            <person name="Gonzalez A.J."/>
            <person name="Green P.J."/>
            <person name="Hallab A."/>
            <person name="Hartog M."/>
            <person name="Hua A."/>
            <person name="Humphray S.J."/>
            <person name="Jeong D.H."/>
            <person name="Jing Y."/>
            <person name="Jocker A."/>
            <person name="Kenton S.M."/>
            <person name="Kim D.J."/>
            <person name="Klee K."/>
            <person name="Lai H."/>
            <person name="Lang C."/>
            <person name="Lin S."/>
            <person name="Macmil S.L."/>
            <person name="Magdelenat G."/>
            <person name="Matthews L."/>
            <person name="McCorrison J."/>
            <person name="Monaghan E.L."/>
            <person name="Mun J.H."/>
            <person name="Najar F.Z."/>
            <person name="Nicholson C."/>
            <person name="Noirot C."/>
            <person name="O'Bleness M."/>
            <person name="Paule C.R."/>
            <person name="Poulain J."/>
            <person name="Prion F."/>
            <person name="Qin B."/>
            <person name="Qu C."/>
            <person name="Retzel E.F."/>
            <person name="Riddle C."/>
            <person name="Sallet E."/>
            <person name="Samain S."/>
            <person name="Samson N."/>
            <person name="Sanders I."/>
            <person name="Saurat O."/>
            <person name="Scarpelli C."/>
            <person name="Schiex T."/>
            <person name="Segurens B."/>
            <person name="Severin A.J."/>
            <person name="Sherrier D.J."/>
            <person name="Shi R."/>
            <person name="Sims S."/>
            <person name="Singer S.R."/>
            <person name="Sinharoy S."/>
            <person name="Sterck L."/>
            <person name="Viollet A."/>
            <person name="Wang B.B."/>
            <person name="Wang K."/>
            <person name="Wang M."/>
            <person name="Wang X."/>
            <person name="Warfsmann J."/>
            <person name="Weissenbach J."/>
            <person name="White D.D."/>
            <person name="White J.D."/>
            <person name="Wiley G.B."/>
            <person name="Wincker P."/>
            <person name="Xing Y."/>
            <person name="Yang L."/>
            <person name="Yao Z."/>
            <person name="Ying F."/>
            <person name="Zhai J."/>
            <person name="Zhou L."/>
            <person name="Zuber A."/>
            <person name="Denarie J."/>
            <person name="Dixon R.A."/>
            <person name="May G.D."/>
            <person name="Schwartz D.C."/>
            <person name="Rogers J."/>
            <person name="Quetier F."/>
            <person name="Town C.D."/>
            <person name="Roe B.A."/>
        </authorList>
    </citation>
    <scope>NUCLEOTIDE SEQUENCE [LARGE SCALE GENOMIC DNA]</scope>
    <source>
        <strain evidence="5">A17</strain>
        <strain evidence="6 7">cv. Jemalong A17</strain>
    </source>
</reference>
<evidence type="ECO:0000313" key="5">
    <source>
        <dbReference type="EMBL" id="KEH15719.1"/>
    </source>
</evidence>
<keyword evidence="3" id="KW-0378">Hydrolase</keyword>
<name>A0A072TDT7_MEDTR</name>
<dbReference type="AlphaFoldDB" id="A0A072TDT7"/>
<dbReference type="GO" id="GO:0008234">
    <property type="term" value="F:cysteine-type peptidase activity"/>
    <property type="evidence" value="ECO:0007669"/>
    <property type="project" value="InterPro"/>
</dbReference>
<sequence>MNDLLTDSFVSEANNGQPSRLRDYEARIRTRTRHGHRHADTSNFFRKSQNAVDTPYPRSVRASYVIFKSSSDMGMETFNKQCPRQENGIDCGYFVMRFMKEILISKLNEIPKLYIDDFKCVTYSKDKLREIQEEWCQFMLDLKVI</sequence>
<evidence type="ECO:0000256" key="1">
    <source>
        <dbReference type="ARBA" id="ARBA00005234"/>
    </source>
</evidence>
<keyword evidence="2 5" id="KW-0645">Protease</keyword>
<dbReference type="Pfam" id="PF02902">
    <property type="entry name" value="Peptidase_C48"/>
    <property type="match status" value="1"/>
</dbReference>
<dbReference type="InterPro" id="IPR038765">
    <property type="entry name" value="Papain-like_cys_pep_sf"/>
</dbReference>
<evidence type="ECO:0000313" key="7">
    <source>
        <dbReference type="Proteomes" id="UP000002051"/>
    </source>
</evidence>
<evidence type="ECO:0000256" key="2">
    <source>
        <dbReference type="ARBA" id="ARBA00022670"/>
    </source>
</evidence>
<dbReference type="SUPFAM" id="SSF54001">
    <property type="entry name" value="Cysteine proteinases"/>
    <property type="match status" value="1"/>
</dbReference>
<gene>
    <name evidence="5" type="ORF">MTR_0623s0010</name>
</gene>
<dbReference type="Proteomes" id="UP000002051">
    <property type="component" value="Unassembled WGS sequence"/>
</dbReference>
<keyword evidence="7" id="KW-1185">Reference proteome</keyword>
<dbReference type="EnsemblPlants" id="KEH15719">
    <property type="protein sequence ID" value="KEH15719"/>
    <property type="gene ID" value="MTR_0623s0010"/>
</dbReference>
<evidence type="ECO:0000259" key="4">
    <source>
        <dbReference type="Pfam" id="PF02902"/>
    </source>
</evidence>
<dbReference type="Gene3D" id="3.40.395.10">
    <property type="entry name" value="Adenoviral Proteinase, Chain A"/>
    <property type="match status" value="1"/>
</dbReference>
<reference evidence="6" key="3">
    <citation type="submission" date="2015-06" db="UniProtKB">
        <authorList>
            <consortium name="EnsemblPlants"/>
        </authorList>
    </citation>
    <scope>IDENTIFICATION</scope>
    <source>
        <strain evidence="6">cv. Jemalong A17</strain>
    </source>
</reference>
<evidence type="ECO:0000256" key="3">
    <source>
        <dbReference type="ARBA" id="ARBA00022801"/>
    </source>
</evidence>
<proteinExistence type="inferred from homology"/>
<organism evidence="5 7">
    <name type="scientific">Medicago truncatula</name>
    <name type="common">Barrel medic</name>
    <name type="synonym">Medicago tribuloides</name>
    <dbReference type="NCBI Taxonomy" id="3880"/>
    <lineage>
        <taxon>Eukaryota</taxon>
        <taxon>Viridiplantae</taxon>
        <taxon>Streptophyta</taxon>
        <taxon>Embryophyta</taxon>
        <taxon>Tracheophyta</taxon>
        <taxon>Spermatophyta</taxon>
        <taxon>Magnoliopsida</taxon>
        <taxon>eudicotyledons</taxon>
        <taxon>Gunneridae</taxon>
        <taxon>Pentapetalae</taxon>
        <taxon>rosids</taxon>
        <taxon>fabids</taxon>
        <taxon>Fabales</taxon>
        <taxon>Fabaceae</taxon>
        <taxon>Papilionoideae</taxon>
        <taxon>50 kb inversion clade</taxon>
        <taxon>NPAAA clade</taxon>
        <taxon>Hologalegina</taxon>
        <taxon>IRL clade</taxon>
        <taxon>Trifolieae</taxon>
        <taxon>Medicago</taxon>
    </lineage>
</organism>
<dbReference type="EMBL" id="KL403347">
    <property type="protein sequence ID" value="KEH15719.1"/>
    <property type="molecule type" value="Genomic_DNA"/>
</dbReference>
<dbReference type="InterPro" id="IPR003653">
    <property type="entry name" value="Peptidase_C48_C"/>
</dbReference>
<reference evidence="5 7" key="2">
    <citation type="journal article" date="2014" name="BMC Genomics">
        <title>An improved genome release (version Mt4.0) for the model legume Medicago truncatula.</title>
        <authorList>
            <person name="Tang H."/>
            <person name="Krishnakumar V."/>
            <person name="Bidwell S."/>
            <person name="Rosen B."/>
            <person name="Chan A."/>
            <person name="Zhou S."/>
            <person name="Gentzbittel L."/>
            <person name="Childs K.L."/>
            <person name="Yandell M."/>
            <person name="Gundlach H."/>
            <person name="Mayer K.F."/>
            <person name="Schwartz D.C."/>
            <person name="Town C.D."/>
        </authorList>
    </citation>
    <scope>GENOME REANNOTATION</scope>
    <source>
        <strain evidence="5">A17</strain>
        <strain evidence="6 7">cv. Jemalong A17</strain>
    </source>
</reference>
<accession>A0A072TDT7</accession>
<comment type="similarity">
    <text evidence="1">Belongs to the peptidase C48 family.</text>
</comment>
<feature type="domain" description="Ubiquitin-like protease family profile" evidence="4">
    <location>
        <begin position="77"/>
        <end position="120"/>
    </location>
</feature>